<sequence length="85" mass="8594">MSSGGNKNTQSYPLHPSQYGAEGLPGPNFEGSIFGTSSHHYDKLHGRDGKNSGSANSGTTNNGSTNSGSNNSGSNNSGDKKSSSS</sequence>
<gene>
    <name evidence="2" type="ORF">MCOR33_004444</name>
</gene>
<feature type="compositionally biased region" description="Polar residues" evidence="1">
    <location>
        <begin position="1"/>
        <end position="12"/>
    </location>
</feature>
<feature type="compositionally biased region" description="Basic and acidic residues" evidence="1">
    <location>
        <begin position="39"/>
        <end position="50"/>
    </location>
</feature>
<evidence type="ECO:0000313" key="2">
    <source>
        <dbReference type="EMBL" id="KAI6299742.1"/>
    </source>
</evidence>
<evidence type="ECO:0000256" key="1">
    <source>
        <dbReference type="SAM" id="MobiDB-lite"/>
    </source>
</evidence>
<organism evidence="2 3">
    <name type="scientific">Pyricularia grisea</name>
    <name type="common">Crabgrass-specific blast fungus</name>
    <name type="synonym">Magnaporthe grisea</name>
    <dbReference type="NCBI Taxonomy" id="148305"/>
    <lineage>
        <taxon>Eukaryota</taxon>
        <taxon>Fungi</taxon>
        <taxon>Dikarya</taxon>
        <taxon>Ascomycota</taxon>
        <taxon>Pezizomycotina</taxon>
        <taxon>Sordariomycetes</taxon>
        <taxon>Sordariomycetidae</taxon>
        <taxon>Magnaporthales</taxon>
        <taxon>Pyriculariaceae</taxon>
        <taxon>Pyricularia</taxon>
    </lineage>
</organism>
<feature type="compositionally biased region" description="Low complexity" evidence="1">
    <location>
        <begin position="51"/>
        <end position="77"/>
    </location>
</feature>
<reference evidence="2" key="1">
    <citation type="submission" date="2021-01" db="EMBL/GenBank/DDBJ databases">
        <title>Deciphering the adaptive evolutionary patterns associated with biogeogrpahic diversity in the finger millet blast pathogen Magnaporthe oryzae in Eastern Africa.</title>
        <authorList>
            <person name="Onyema G."/>
            <person name="Shittu T.A."/>
            <person name="Dodsworth S."/>
            <person name="Devilliers S."/>
            <person name="Muthumeenakshi S."/>
            <person name="Sreenivasaprasad S."/>
        </authorList>
    </citation>
    <scope>NUCLEOTIDE SEQUENCE</scope>
    <source>
        <strain evidence="2">D15/s37</strain>
    </source>
</reference>
<accession>A0ABQ8NNC5</accession>
<keyword evidence="3" id="KW-1185">Reference proteome</keyword>
<proteinExistence type="predicted"/>
<name>A0ABQ8NNC5_PYRGI</name>
<evidence type="ECO:0008006" key="4">
    <source>
        <dbReference type="Google" id="ProtNLM"/>
    </source>
</evidence>
<dbReference type="EMBL" id="JABSND010000064">
    <property type="protein sequence ID" value="KAI6299742.1"/>
    <property type="molecule type" value="Genomic_DNA"/>
</dbReference>
<comment type="caution">
    <text evidence="2">The sequence shown here is derived from an EMBL/GenBank/DDBJ whole genome shotgun (WGS) entry which is preliminary data.</text>
</comment>
<dbReference type="Proteomes" id="UP001059893">
    <property type="component" value="Unassembled WGS sequence"/>
</dbReference>
<protein>
    <recommendedName>
        <fullName evidence="4">Dehydrin</fullName>
    </recommendedName>
</protein>
<feature type="region of interest" description="Disordered" evidence="1">
    <location>
        <begin position="1"/>
        <end position="85"/>
    </location>
</feature>
<evidence type="ECO:0000313" key="3">
    <source>
        <dbReference type="Proteomes" id="UP001059893"/>
    </source>
</evidence>